<dbReference type="EMBL" id="LAZR01030215">
    <property type="protein sequence ID" value="KKL57290.1"/>
    <property type="molecule type" value="Genomic_DNA"/>
</dbReference>
<organism evidence="1">
    <name type="scientific">marine sediment metagenome</name>
    <dbReference type="NCBI Taxonomy" id="412755"/>
    <lineage>
        <taxon>unclassified sequences</taxon>
        <taxon>metagenomes</taxon>
        <taxon>ecological metagenomes</taxon>
    </lineage>
</organism>
<name>A0A0F9FJ52_9ZZZZ</name>
<protein>
    <submittedName>
        <fullName evidence="1">Uncharacterized protein</fullName>
    </submittedName>
</protein>
<evidence type="ECO:0000313" key="1">
    <source>
        <dbReference type="EMBL" id="KKL57290.1"/>
    </source>
</evidence>
<proteinExistence type="predicted"/>
<sequence length="146" mass="15040">TGPRGLQGPTFTNKASGTVIGVTRLTLDPVDLADPIAVGDNDSRNSDARVPFAHNQPATSITVTPAGNISSVNAQLAFEELDTEKVGKAGDIGFFSTTPIAQQTTVSQTPATFVANSSSIADDTATWNGYTVGDLVAILQAYGLLS</sequence>
<feature type="non-terminal residue" evidence="1">
    <location>
        <position position="1"/>
    </location>
</feature>
<dbReference type="AlphaFoldDB" id="A0A0F9FJ52"/>
<accession>A0A0F9FJ52</accession>
<gene>
    <name evidence="1" type="ORF">LCGC14_2236910</name>
</gene>
<comment type="caution">
    <text evidence="1">The sequence shown here is derived from an EMBL/GenBank/DDBJ whole genome shotgun (WGS) entry which is preliminary data.</text>
</comment>
<reference evidence="1" key="1">
    <citation type="journal article" date="2015" name="Nature">
        <title>Complex archaea that bridge the gap between prokaryotes and eukaryotes.</title>
        <authorList>
            <person name="Spang A."/>
            <person name="Saw J.H."/>
            <person name="Jorgensen S.L."/>
            <person name="Zaremba-Niedzwiedzka K."/>
            <person name="Martijn J."/>
            <person name="Lind A.E."/>
            <person name="van Eijk R."/>
            <person name="Schleper C."/>
            <person name="Guy L."/>
            <person name="Ettema T.J."/>
        </authorList>
    </citation>
    <scope>NUCLEOTIDE SEQUENCE</scope>
</reference>